<name>A0A454TMW3_9RALS</name>
<comment type="caution">
    <text evidence="2">The sequence shown here is derived from an EMBL/GenBank/DDBJ whole genome shotgun (WGS) entry which is preliminary data.</text>
</comment>
<dbReference type="EMBL" id="RJTL01000032">
    <property type="protein sequence ID" value="RNM03564.1"/>
    <property type="molecule type" value="Genomic_DNA"/>
</dbReference>
<gene>
    <name evidence="2" type="ORF">EGA29_18335</name>
</gene>
<organism evidence="2 3">
    <name type="scientific">Ralstonia pseudosolanacearum</name>
    <dbReference type="NCBI Taxonomy" id="1310165"/>
    <lineage>
        <taxon>Bacteria</taxon>
        <taxon>Pseudomonadati</taxon>
        <taxon>Pseudomonadota</taxon>
        <taxon>Betaproteobacteria</taxon>
        <taxon>Burkholderiales</taxon>
        <taxon>Burkholderiaceae</taxon>
        <taxon>Ralstonia</taxon>
        <taxon>Ralstonia solanacearum species complex</taxon>
    </lineage>
</organism>
<proteinExistence type="predicted"/>
<feature type="region of interest" description="Disordered" evidence="1">
    <location>
        <begin position="1"/>
        <end position="25"/>
    </location>
</feature>
<dbReference type="Proteomes" id="UP000271222">
    <property type="component" value="Unassembled WGS sequence"/>
</dbReference>
<protein>
    <submittedName>
        <fullName evidence="2">Uncharacterized protein</fullName>
    </submittedName>
</protein>
<evidence type="ECO:0000256" key="1">
    <source>
        <dbReference type="SAM" id="MobiDB-lite"/>
    </source>
</evidence>
<evidence type="ECO:0000313" key="3">
    <source>
        <dbReference type="Proteomes" id="UP000271222"/>
    </source>
</evidence>
<dbReference type="AlphaFoldDB" id="A0A454TMW3"/>
<reference evidence="2 3" key="1">
    <citation type="submission" date="2018-10" db="EMBL/GenBank/DDBJ databases">
        <title>Draft Genome Sequence of Ralstonia pseudosolanacearum (R. solanacearum phylotype I) Strain Tg03 Isolated from Luffa cylindrica in China.</title>
        <authorList>
            <person name="Yuan G.-Q."/>
            <person name="Li Q.-Q."/>
            <person name="Zhang Y.-W."/>
        </authorList>
    </citation>
    <scope>NUCLEOTIDE SEQUENCE [LARGE SCALE GENOMIC DNA]</scope>
    <source>
        <strain evidence="2 3">Tg03</strain>
    </source>
</reference>
<evidence type="ECO:0000313" key="2">
    <source>
        <dbReference type="EMBL" id="RNM03564.1"/>
    </source>
</evidence>
<accession>A0A454TMW3</accession>
<sequence length="87" mass="9313">MRATYSTTPKPIDCGPPKHSSIDACPGTTTPDTRVRAMLNVLLQNESVATAGAICVRLRKASVLRLVVPSGVKCSRRPKPCDRPALL</sequence>